<dbReference type="InterPro" id="IPR014543">
    <property type="entry name" value="UCP028291"/>
</dbReference>
<protein>
    <recommendedName>
        <fullName evidence="3">DUF2218 domain-containing protein</fullName>
    </recommendedName>
</protein>
<accession>A0A918TS84</accession>
<dbReference type="RefSeq" id="WP_189411974.1">
    <property type="nucleotide sequence ID" value="NZ_BMYJ01000007.1"/>
</dbReference>
<evidence type="ECO:0000313" key="2">
    <source>
        <dbReference type="Proteomes" id="UP000638981"/>
    </source>
</evidence>
<sequence length="101" mass="10979">MLTSRAHMVTAHASKYLVQLCKHFAHKVAVEHDDHMASVALGSGPATMTADAQGLTVTVSGEDAKAIIQARYVIDSHLVTFAFRENFTGFHWGEPCEKQPG</sequence>
<keyword evidence="2" id="KW-1185">Reference proteome</keyword>
<dbReference type="Pfam" id="PF09981">
    <property type="entry name" value="DUF2218"/>
    <property type="match status" value="1"/>
</dbReference>
<gene>
    <name evidence="1" type="ORF">GCM10007315_24560</name>
</gene>
<evidence type="ECO:0008006" key="3">
    <source>
        <dbReference type="Google" id="ProtNLM"/>
    </source>
</evidence>
<dbReference type="Gene3D" id="3.30.310.50">
    <property type="entry name" value="Alpha-D-phosphohexomutase, C-terminal domain"/>
    <property type="match status" value="1"/>
</dbReference>
<comment type="caution">
    <text evidence="1">The sequence shown here is derived from an EMBL/GenBank/DDBJ whole genome shotgun (WGS) entry which is preliminary data.</text>
</comment>
<dbReference type="AlphaFoldDB" id="A0A918TS84"/>
<dbReference type="Proteomes" id="UP000638981">
    <property type="component" value="Unassembled WGS sequence"/>
</dbReference>
<dbReference type="EMBL" id="BMYJ01000007">
    <property type="protein sequence ID" value="GHC59841.1"/>
    <property type="molecule type" value="Genomic_DNA"/>
</dbReference>
<evidence type="ECO:0000313" key="1">
    <source>
        <dbReference type="EMBL" id="GHC59841.1"/>
    </source>
</evidence>
<dbReference type="PIRSF" id="PIRSF028291">
    <property type="entry name" value="UCP028291"/>
    <property type="match status" value="1"/>
</dbReference>
<organism evidence="1 2">
    <name type="scientific">Neogemmobacter tilapiae</name>
    <dbReference type="NCBI Taxonomy" id="875041"/>
    <lineage>
        <taxon>Bacteria</taxon>
        <taxon>Pseudomonadati</taxon>
        <taxon>Pseudomonadota</taxon>
        <taxon>Alphaproteobacteria</taxon>
        <taxon>Rhodobacterales</taxon>
        <taxon>Paracoccaceae</taxon>
        <taxon>Neogemmobacter</taxon>
    </lineage>
</organism>
<name>A0A918TS84_9RHOB</name>
<reference evidence="1" key="2">
    <citation type="submission" date="2020-09" db="EMBL/GenBank/DDBJ databases">
        <authorList>
            <person name="Sun Q."/>
            <person name="Kim S."/>
        </authorList>
    </citation>
    <scope>NUCLEOTIDE SEQUENCE</scope>
    <source>
        <strain evidence="1">KCTC 23310</strain>
    </source>
</reference>
<reference evidence="1" key="1">
    <citation type="journal article" date="2014" name="Int. J. Syst. Evol. Microbiol.">
        <title>Complete genome sequence of Corynebacterium casei LMG S-19264T (=DSM 44701T), isolated from a smear-ripened cheese.</title>
        <authorList>
            <consortium name="US DOE Joint Genome Institute (JGI-PGF)"/>
            <person name="Walter F."/>
            <person name="Albersmeier A."/>
            <person name="Kalinowski J."/>
            <person name="Ruckert C."/>
        </authorList>
    </citation>
    <scope>NUCLEOTIDE SEQUENCE</scope>
    <source>
        <strain evidence="1">KCTC 23310</strain>
    </source>
</reference>
<proteinExistence type="predicted"/>